<dbReference type="OrthoDB" id="542013at2759"/>
<proteinExistence type="predicted"/>
<sequence>MRVPSDSPLIVNAVNPDYCLTDLFAELRDNGFIFVLLWLSLVLVARPTEEGGCKLMHVAVTTDLLKALGKEELKDTKHQETKWG</sequence>
<protein>
    <submittedName>
        <fullName evidence="1">Uncharacterized protein</fullName>
    </submittedName>
</protein>
<reference evidence="1 2" key="1">
    <citation type="submission" date="2019-02" db="EMBL/GenBank/DDBJ databases">
        <title>Genome sequencing of the rare red list fungi Phellinidium pouzarii.</title>
        <authorList>
            <person name="Buettner E."/>
            <person name="Kellner H."/>
        </authorList>
    </citation>
    <scope>NUCLEOTIDE SEQUENCE [LARGE SCALE GENOMIC DNA]</scope>
    <source>
        <strain evidence="1 2">DSM 108285</strain>
    </source>
</reference>
<name>A0A4S4L849_9AGAM</name>
<dbReference type="AlphaFoldDB" id="A0A4S4L849"/>
<evidence type="ECO:0000313" key="1">
    <source>
        <dbReference type="EMBL" id="THH07557.1"/>
    </source>
</evidence>
<organism evidence="1 2">
    <name type="scientific">Phellinidium pouzarii</name>
    <dbReference type="NCBI Taxonomy" id="167371"/>
    <lineage>
        <taxon>Eukaryota</taxon>
        <taxon>Fungi</taxon>
        <taxon>Dikarya</taxon>
        <taxon>Basidiomycota</taxon>
        <taxon>Agaricomycotina</taxon>
        <taxon>Agaricomycetes</taxon>
        <taxon>Hymenochaetales</taxon>
        <taxon>Hymenochaetaceae</taxon>
        <taxon>Phellinidium</taxon>
    </lineage>
</organism>
<dbReference type="Proteomes" id="UP000308199">
    <property type="component" value="Unassembled WGS sequence"/>
</dbReference>
<accession>A0A4S4L849</accession>
<gene>
    <name evidence="1" type="ORF">EW145_g3299</name>
</gene>
<dbReference type="EMBL" id="SGPK01000137">
    <property type="protein sequence ID" value="THH07557.1"/>
    <property type="molecule type" value="Genomic_DNA"/>
</dbReference>
<keyword evidence="2" id="KW-1185">Reference proteome</keyword>
<evidence type="ECO:0000313" key="2">
    <source>
        <dbReference type="Proteomes" id="UP000308199"/>
    </source>
</evidence>
<comment type="caution">
    <text evidence="1">The sequence shown here is derived from an EMBL/GenBank/DDBJ whole genome shotgun (WGS) entry which is preliminary data.</text>
</comment>